<proteinExistence type="predicted"/>
<dbReference type="Proteomes" id="UP000186132">
    <property type="component" value="Unassembled WGS sequence"/>
</dbReference>
<evidence type="ECO:0008006" key="3">
    <source>
        <dbReference type="Google" id="ProtNLM"/>
    </source>
</evidence>
<organism evidence="1 2">
    <name type="scientific">Jatrophihabitans endophyticus</name>
    <dbReference type="NCBI Taxonomy" id="1206085"/>
    <lineage>
        <taxon>Bacteria</taxon>
        <taxon>Bacillati</taxon>
        <taxon>Actinomycetota</taxon>
        <taxon>Actinomycetes</taxon>
        <taxon>Jatrophihabitantales</taxon>
        <taxon>Jatrophihabitantaceae</taxon>
        <taxon>Jatrophihabitans</taxon>
    </lineage>
</organism>
<dbReference type="EMBL" id="FQVU01000002">
    <property type="protein sequence ID" value="SHF98720.1"/>
    <property type="molecule type" value="Genomic_DNA"/>
</dbReference>
<feature type="non-terminal residue" evidence="1">
    <location>
        <position position="1"/>
    </location>
</feature>
<dbReference type="STRING" id="1206085.SAMN05443575_1055"/>
<gene>
    <name evidence="1" type="ORF">SAMN05443575_1055</name>
</gene>
<evidence type="ECO:0000313" key="1">
    <source>
        <dbReference type="EMBL" id="SHF98720.1"/>
    </source>
</evidence>
<evidence type="ECO:0000313" key="2">
    <source>
        <dbReference type="Proteomes" id="UP000186132"/>
    </source>
</evidence>
<name>A0A1M5G4H3_9ACTN</name>
<reference evidence="1 2" key="1">
    <citation type="submission" date="2016-11" db="EMBL/GenBank/DDBJ databases">
        <authorList>
            <person name="Jaros S."/>
            <person name="Januszkiewicz K."/>
            <person name="Wedrychowicz H."/>
        </authorList>
    </citation>
    <scope>NUCLEOTIDE SEQUENCE [LARGE SCALE GENOMIC DNA]</scope>
    <source>
        <strain evidence="1 2">DSM 45627</strain>
    </source>
</reference>
<keyword evidence="2" id="KW-1185">Reference proteome</keyword>
<accession>A0A1M5G4H3</accession>
<protein>
    <recommendedName>
        <fullName evidence="3">Methyl-accepting chemotaxis protein</fullName>
    </recommendedName>
</protein>
<dbReference type="AlphaFoldDB" id="A0A1M5G4H3"/>
<sequence>VDNVSTSARSTNEALSQTRTAVDELARMSADLRSAVNQFRF</sequence>